<feature type="compositionally biased region" description="Polar residues" evidence="1">
    <location>
        <begin position="157"/>
        <end position="168"/>
    </location>
</feature>
<dbReference type="OrthoDB" id="2020529at2759"/>
<evidence type="ECO:0000313" key="3">
    <source>
        <dbReference type="Proteomes" id="UP000541444"/>
    </source>
</evidence>
<feature type="compositionally biased region" description="Polar residues" evidence="1">
    <location>
        <begin position="119"/>
        <end position="129"/>
    </location>
</feature>
<dbReference type="PANTHER" id="PTHR34572">
    <property type="entry name" value="GOLGIN FAMILY A PROTEIN"/>
    <property type="match status" value="1"/>
</dbReference>
<feature type="region of interest" description="Disordered" evidence="1">
    <location>
        <begin position="66"/>
        <end position="85"/>
    </location>
</feature>
<reference evidence="2 3" key="1">
    <citation type="journal article" date="2020" name="IScience">
        <title>Genome Sequencing of the Endangered Kingdonia uniflora (Circaeasteraceae, Ranunculales) Reveals Potential Mechanisms of Evolutionary Specialization.</title>
        <authorList>
            <person name="Sun Y."/>
            <person name="Deng T."/>
            <person name="Zhang A."/>
            <person name="Moore M.J."/>
            <person name="Landis J.B."/>
            <person name="Lin N."/>
            <person name="Zhang H."/>
            <person name="Zhang X."/>
            <person name="Huang J."/>
            <person name="Zhang X."/>
            <person name="Sun H."/>
            <person name="Wang H."/>
        </authorList>
    </citation>
    <scope>NUCLEOTIDE SEQUENCE [LARGE SCALE GENOMIC DNA]</scope>
    <source>
        <strain evidence="2">TB1705</strain>
        <tissue evidence="2">Leaf</tissue>
    </source>
</reference>
<gene>
    <name evidence="2" type="ORF">GIB67_032795</name>
</gene>
<comment type="caution">
    <text evidence="2">The sequence shown here is derived from an EMBL/GenBank/DDBJ whole genome shotgun (WGS) entry which is preliminary data.</text>
</comment>
<dbReference type="AlphaFoldDB" id="A0A7J7MWV6"/>
<feature type="compositionally biased region" description="Basic and acidic residues" evidence="1">
    <location>
        <begin position="174"/>
        <end position="192"/>
    </location>
</feature>
<proteinExistence type="predicted"/>
<feature type="compositionally biased region" description="Basic and acidic residues" evidence="1">
    <location>
        <begin position="104"/>
        <end position="118"/>
    </location>
</feature>
<feature type="region of interest" description="Disordered" evidence="1">
    <location>
        <begin position="104"/>
        <end position="192"/>
    </location>
</feature>
<feature type="compositionally biased region" description="Basic and acidic residues" evidence="1">
    <location>
        <begin position="130"/>
        <end position="141"/>
    </location>
</feature>
<dbReference type="Proteomes" id="UP000541444">
    <property type="component" value="Unassembled WGS sequence"/>
</dbReference>
<protein>
    <submittedName>
        <fullName evidence="2">Uncharacterized protein</fullName>
    </submittedName>
</protein>
<dbReference type="PANTHER" id="PTHR34572:SF1">
    <property type="entry name" value="GOLGIN FAMILY A PROTEIN"/>
    <property type="match status" value="1"/>
</dbReference>
<dbReference type="EMBL" id="JACGCM010001204">
    <property type="protein sequence ID" value="KAF6159178.1"/>
    <property type="molecule type" value="Genomic_DNA"/>
</dbReference>
<sequence>MEAVGARLGRSSSRYGPTAVFSGPVRRWKKRWVPISSVNSSNHNGNHSNGNNGSRLLLYKWTSLSQSSNGGKNLGKDESDVVVEESSRRKYRYVPIVVLEEQKKADSEEKIIVDDEAKTSQNDASQGATSKRDVSDQKPDINDVPMEETEAPDKDQSAPQDLNETSLDLSLGLKGHDEDHDPKPEGQSKAGE</sequence>
<accession>A0A7J7MWV6</accession>
<evidence type="ECO:0000313" key="2">
    <source>
        <dbReference type="EMBL" id="KAF6159178.1"/>
    </source>
</evidence>
<organism evidence="2 3">
    <name type="scientific">Kingdonia uniflora</name>
    <dbReference type="NCBI Taxonomy" id="39325"/>
    <lineage>
        <taxon>Eukaryota</taxon>
        <taxon>Viridiplantae</taxon>
        <taxon>Streptophyta</taxon>
        <taxon>Embryophyta</taxon>
        <taxon>Tracheophyta</taxon>
        <taxon>Spermatophyta</taxon>
        <taxon>Magnoliopsida</taxon>
        <taxon>Ranunculales</taxon>
        <taxon>Circaeasteraceae</taxon>
        <taxon>Kingdonia</taxon>
    </lineage>
</organism>
<keyword evidence="3" id="KW-1185">Reference proteome</keyword>
<name>A0A7J7MWV6_9MAGN</name>
<evidence type="ECO:0000256" key="1">
    <source>
        <dbReference type="SAM" id="MobiDB-lite"/>
    </source>
</evidence>